<dbReference type="PANTHER" id="PTHR42648">
    <property type="entry name" value="TRANSPOSASE, PUTATIVE-RELATED"/>
    <property type="match status" value="1"/>
</dbReference>
<keyword evidence="1" id="KW-0472">Membrane</keyword>
<evidence type="ECO:0000256" key="1">
    <source>
        <dbReference type="SAM" id="Phobius"/>
    </source>
</evidence>
<keyword evidence="3" id="KW-1185">Reference proteome</keyword>
<keyword evidence="1" id="KW-1133">Transmembrane helix</keyword>
<protein>
    <submittedName>
        <fullName evidence="2">Uncharacterized protein</fullName>
    </submittedName>
</protein>
<dbReference type="Proteomes" id="UP001324115">
    <property type="component" value="Unassembled WGS sequence"/>
</dbReference>
<dbReference type="AlphaFoldDB" id="A0AAN7FX04"/>
<feature type="transmembrane region" description="Helical" evidence="1">
    <location>
        <begin position="12"/>
        <end position="35"/>
    </location>
</feature>
<evidence type="ECO:0000313" key="2">
    <source>
        <dbReference type="EMBL" id="KAK4597239.1"/>
    </source>
</evidence>
<dbReference type="InterPro" id="IPR039537">
    <property type="entry name" value="Retrotran_Ty1/copia-like"/>
</dbReference>
<dbReference type="SUPFAM" id="SSF53098">
    <property type="entry name" value="Ribonuclease H-like"/>
    <property type="match status" value="1"/>
</dbReference>
<comment type="caution">
    <text evidence="2">The sequence shown here is derived from an EMBL/GenBank/DDBJ whole genome shotgun (WGS) entry which is preliminary data.</text>
</comment>
<name>A0AAN7FX04_QUERU</name>
<dbReference type="EMBL" id="JAXUIC010000003">
    <property type="protein sequence ID" value="KAK4597239.1"/>
    <property type="molecule type" value="Genomic_DNA"/>
</dbReference>
<reference evidence="2 3" key="1">
    <citation type="journal article" date="2023" name="G3 (Bethesda)">
        <title>A haplotype-resolved chromosome-scale genome for Quercus rubra L. provides insights into the genetics of adaptive traits for red oak species.</title>
        <authorList>
            <person name="Kapoor B."/>
            <person name="Jenkins J."/>
            <person name="Schmutz J."/>
            <person name="Zhebentyayeva T."/>
            <person name="Kuelheim C."/>
            <person name="Coggeshall M."/>
            <person name="Heim C."/>
            <person name="Lasky J.R."/>
            <person name="Leites L."/>
            <person name="Islam-Faridi N."/>
            <person name="Romero-Severson J."/>
            <person name="DeLeo V.L."/>
            <person name="Lucas S.M."/>
            <person name="Lazic D."/>
            <person name="Gailing O."/>
            <person name="Carlson J."/>
            <person name="Staton M."/>
        </authorList>
    </citation>
    <scope>NUCLEOTIDE SEQUENCE [LARGE SCALE GENOMIC DNA]</scope>
    <source>
        <strain evidence="2">Pseudo-F2</strain>
    </source>
</reference>
<gene>
    <name evidence="2" type="ORF">RGQ29_014995</name>
</gene>
<proteinExistence type="predicted"/>
<keyword evidence="1" id="KW-0812">Transmembrane</keyword>
<dbReference type="GO" id="GO:0003676">
    <property type="term" value="F:nucleic acid binding"/>
    <property type="evidence" value="ECO:0007669"/>
    <property type="project" value="InterPro"/>
</dbReference>
<organism evidence="2 3">
    <name type="scientific">Quercus rubra</name>
    <name type="common">Northern red oak</name>
    <name type="synonym">Quercus borealis</name>
    <dbReference type="NCBI Taxonomy" id="3512"/>
    <lineage>
        <taxon>Eukaryota</taxon>
        <taxon>Viridiplantae</taxon>
        <taxon>Streptophyta</taxon>
        <taxon>Embryophyta</taxon>
        <taxon>Tracheophyta</taxon>
        <taxon>Spermatophyta</taxon>
        <taxon>Magnoliopsida</taxon>
        <taxon>eudicotyledons</taxon>
        <taxon>Gunneridae</taxon>
        <taxon>Pentapetalae</taxon>
        <taxon>rosids</taxon>
        <taxon>fabids</taxon>
        <taxon>Fagales</taxon>
        <taxon>Fagaceae</taxon>
        <taxon>Quercus</taxon>
    </lineage>
</organism>
<dbReference type="InterPro" id="IPR036397">
    <property type="entry name" value="RNaseH_sf"/>
</dbReference>
<dbReference type="InterPro" id="IPR012337">
    <property type="entry name" value="RNaseH-like_sf"/>
</dbReference>
<dbReference type="Gene3D" id="3.30.420.10">
    <property type="entry name" value="Ribonuclease H-like superfamily/Ribonuclease H"/>
    <property type="match status" value="1"/>
</dbReference>
<accession>A0AAN7FX04</accession>
<sequence>MTLLEMVRSMMSYSTLLISFWGYALNTAIHLLNLVPSKSVPKTPMELWSRHKPSMKYLHIWGCLAHVLKGKPDKLEPKSEVEAAKEAIWLTKFLSNLHVVRIEQVPITLFCDNSGVVA</sequence>
<dbReference type="PANTHER" id="PTHR42648:SF27">
    <property type="entry name" value="RNA-DIRECTED DNA POLYMERASE"/>
    <property type="match status" value="1"/>
</dbReference>
<evidence type="ECO:0000313" key="3">
    <source>
        <dbReference type="Proteomes" id="UP001324115"/>
    </source>
</evidence>